<reference evidence="6" key="1">
    <citation type="submission" date="2020-12" db="EMBL/GenBank/DDBJ databases">
        <title>Metabolic potential, ecology and presence of endohyphal bacteria is reflected in genomic diversity of Mucoromycotina.</title>
        <authorList>
            <person name="Muszewska A."/>
            <person name="Okrasinska A."/>
            <person name="Steczkiewicz K."/>
            <person name="Drgas O."/>
            <person name="Orlowska M."/>
            <person name="Perlinska-Lenart U."/>
            <person name="Aleksandrzak-Piekarczyk T."/>
            <person name="Szatraj K."/>
            <person name="Zielenkiewicz U."/>
            <person name="Pilsyk S."/>
            <person name="Malc E."/>
            <person name="Mieczkowski P."/>
            <person name="Kruszewska J.S."/>
            <person name="Biernat P."/>
            <person name="Pawlowska J."/>
        </authorList>
    </citation>
    <scope>NUCLEOTIDE SEQUENCE</scope>
    <source>
        <strain evidence="6">WA0000017839</strain>
    </source>
</reference>
<evidence type="ECO:0000256" key="4">
    <source>
        <dbReference type="PIRSR" id="PIRSR602401-1"/>
    </source>
</evidence>
<keyword evidence="2 5" id="KW-0560">Oxidoreductase</keyword>
<name>A0A8H7VBH4_9FUNG</name>
<dbReference type="PRINTS" id="PR00463">
    <property type="entry name" value="EP450I"/>
</dbReference>
<evidence type="ECO:0000256" key="5">
    <source>
        <dbReference type="RuleBase" id="RU000461"/>
    </source>
</evidence>
<dbReference type="Gene3D" id="1.10.630.10">
    <property type="entry name" value="Cytochrome P450"/>
    <property type="match status" value="1"/>
</dbReference>
<dbReference type="Pfam" id="PF00067">
    <property type="entry name" value="p450"/>
    <property type="match status" value="1"/>
</dbReference>
<dbReference type="PROSITE" id="PS00086">
    <property type="entry name" value="CYTOCHROME_P450"/>
    <property type="match status" value="1"/>
</dbReference>
<dbReference type="PANTHER" id="PTHR46300">
    <property type="entry name" value="P450, PUTATIVE (EUROFUNG)-RELATED-RELATED"/>
    <property type="match status" value="1"/>
</dbReference>
<evidence type="ECO:0008006" key="8">
    <source>
        <dbReference type="Google" id="ProtNLM"/>
    </source>
</evidence>
<dbReference type="EMBL" id="JAEPRD010000001">
    <property type="protein sequence ID" value="KAG2214325.1"/>
    <property type="molecule type" value="Genomic_DNA"/>
</dbReference>
<evidence type="ECO:0000256" key="2">
    <source>
        <dbReference type="ARBA" id="ARBA00023002"/>
    </source>
</evidence>
<comment type="cofactor">
    <cofactor evidence="4">
        <name>heme</name>
        <dbReference type="ChEBI" id="CHEBI:30413"/>
    </cofactor>
</comment>
<keyword evidence="3 4" id="KW-0408">Iron</keyword>
<keyword evidence="5" id="KW-0503">Monooxygenase</keyword>
<dbReference type="InterPro" id="IPR001128">
    <property type="entry name" value="Cyt_P450"/>
</dbReference>
<dbReference type="SUPFAM" id="SSF48264">
    <property type="entry name" value="Cytochrome P450"/>
    <property type="match status" value="1"/>
</dbReference>
<sequence>MIMENVMKSIELIPTRVERKELLCVIAAATVIYAFRQLISVEHEQVQKEIPTPPLSFPIVGHMFSLGALPGRTFSQWHSKLGPILKIKMGIRTWVIVDDPYLAHEIFATNGADTSFRPVNNFGDEHYSFHGKGMIFSQPDGPGPNPRSVVSSIMGPKQIFKYIDSIEREANDLVNRCIDHTEKNGGTHPTQFFALNSINVMVSALFGKRFDSVQDPEFIQLSSLVEESIKFSGLESDLANFLPIFSVYNYLTGKEAKMKHHVNQRRNPLYQKLIKEAAAREGPNAVKSLLESDFDLLEEDLITFMSDLIVAGMDTVTLTLTWNVAIMCHYPDVQQKVFEEIDHFMKSHGRLPQFKEREELPYCISVIKECMRYKPTTPFGLIHVNRHELKVDGYTIPEGSSIISNMDSIHKRPEIYPEPEKFLPERFLNNLRTMQSAANGKIEDRDHYNFGWGRRICPGIHIADVEMFSAFVQIYSKCLIEPYDRMPDIEGAVNAGLVLAPHPFKVKFTKRSECHL</sequence>
<dbReference type="GO" id="GO:0020037">
    <property type="term" value="F:heme binding"/>
    <property type="evidence" value="ECO:0007669"/>
    <property type="project" value="InterPro"/>
</dbReference>
<dbReference type="OrthoDB" id="1103324at2759"/>
<dbReference type="InterPro" id="IPR036396">
    <property type="entry name" value="Cyt_P450_sf"/>
</dbReference>
<protein>
    <recommendedName>
        <fullName evidence="8">Cytochrome P450</fullName>
    </recommendedName>
</protein>
<dbReference type="GO" id="GO:0005506">
    <property type="term" value="F:iron ion binding"/>
    <property type="evidence" value="ECO:0007669"/>
    <property type="project" value="InterPro"/>
</dbReference>
<evidence type="ECO:0000256" key="1">
    <source>
        <dbReference type="ARBA" id="ARBA00022723"/>
    </source>
</evidence>
<dbReference type="GO" id="GO:0004497">
    <property type="term" value="F:monooxygenase activity"/>
    <property type="evidence" value="ECO:0007669"/>
    <property type="project" value="UniProtKB-KW"/>
</dbReference>
<proteinExistence type="inferred from homology"/>
<dbReference type="PRINTS" id="PR00385">
    <property type="entry name" value="P450"/>
</dbReference>
<evidence type="ECO:0000313" key="7">
    <source>
        <dbReference type="Proteomes" id="UP000603453"/>
    </source>
</evidence>
<dbReference type="Proteomes" id="UP000603453">
    <property type="component" value="Unassembled WGS sequence"/>
</dbReference>
<dbReference type="InterPro" id="IPR002401">
    <property type="entry name" value="Cyt_P450_E_grp-I"/>
</dbReference>
<keyword evidence="4 5" id="KW-0349">Heme</keyword>
<accession>A0A8H7VBH4</accession>
<dbReference type="GO" id="GO:0016705">
    <property type="term" value="F:oxidoreductase activity, acting on paired donors, with incorporation or reduction of molecular oxygen"/>
    <property type="evidence" value="ECO:0007669"/>
    <property type="project" value="InterPro"/>
</dbReference>
<gene>
    <name evidence="6" type="ORF">INT47_000881</name>
</gene>
<keyword evidence="1 4" id="KW-0479">Metal-binding</keyword>
<dbReference type="PANTHER" id="PTHR46300:SF11">
    <property type="entry name" value="OXIDOREDUCTASE, PUTATIVE-RELATED"/>
    <property type="match status" value="1"/>
</dbReference>
<dbReference type="InterPro" id="IPR050364">
    <property type="entry name" value="Cytochrome_P450_fung"/>
</dbReference>
<feature type="binding site" description="axial binding residue" evidence="4">
    <location>
        <position position="457"/>
    </location>
    <ligand>
        <name>heme</name>
        <dbReference type="ChEBI" id="CHEBI:30413"/>
    </ligand>
    <ligandPart>
        <name>Fe</name>
        <dbReference type="ChEBI" id="CHEBI:18248"/>
    </ligandPart>
</feature>
<comment type="similarity">
    <text evidence="5">Belongs to the cytochrome P450 family.</text>
</comment>
<comment type="caution">
    <text evidence="6">The sequence shown here is derived from an EMBL/GenBank/DDBJ whole genome shotgun (WGS) entry which is preliminary data.</text>
</comment>
<dbReference type="AlphaFoldDB" id="A0A8H7VBH4"/>
<evidence type="ECO:0000256" key="3">
    <source>
        <dbReference type="ARBA" id="ARBA00023004"/>
    </source>
</evidence>
<dbReference type="InterPro" id="IPR017972">
    <property type="entry name" value="Cyt_P450_CS"/>
</dbReference>
<organism evidence="6 7">
    <name type="scientific">Mucor saturninus</name>
    <dbReference type="NCBI Taxonomy" id="64648"/>
    <lineage>
        <taxon>Eukaryota</taxon>
        <taxon>Fungi</taxon>
        <taxon>Fungi incertae sedis</taxon>
        <taxon>Mucoromycota</taxon>
        <taxon>Mucoromycotina</taxon>
        <taxon>Mucoromycetes</taxon>
        <taxon>Mucorales</taxon>
        <taxon>Mucorineae</taxon>
        <taxon>Mucoraceae</taxon>
        <taxon>Mucor</taxon>
    </lineage>
</organism>
<evidence type="ECO:0000313" key="6">
    <source>
        <dbReference type="EMBL" id="KAG2214325.1"/>
    </source>
</evidence>
<keyword evidence="7" id="KW-1185">Reference proteome</keyword>